<dbReference type="InterPro" id="IPR008220">
    <property type="entry name" value="HAT_MetX-like"/>
</dbReference>
<dbReference type="SUPFAM" id="SSF53474">
    <property type="entry name" value="alpha/beta-Hydrolases"/>
    <property type="match status" value="1"/>
</dbReference>
<dbReference type="AlphaFoldDB" id="F3KY94"/>
<sequence>MKSTSWHENTFDLGDFELVSGQILKSAKLRYFQIGALNAPKNNLVILPTYYGGTAKGVMPWVDQQSSPLDPNRYCIVIPCLFGAGQSSSPSCAHPTQTGANFPLIDIADNVHAQGQLVERVFDNAEICLVLGWSMGGLQALHWAALYPERIRSAVAVCATAKCYPHNQLFLDSVTTALASDPVFADGHYSQVPHAGLIAFARIYLTWAYSQAFFRDSLYHALGFDSIQDLQSFWEQDHLQQDANDLVAVAKTWRSANVFRYLGDEPALKVPTIMLPSRTDLYFTEADARSDAQSLGAEFQVIDSDFGHIAGGPGRLESETQQVFRAVRDALCL</sequence>
<keyword evidence="1" id="KW-0808">Transferase</keyword>
<organism evidence="1 2">
    <name type="scientific">Aequoribacter fuscus</name>
    <dbReference type="NCBI Taxonomy" id="2518989"/>
    <lineage>
        <taxon>Bacteria</taxon>
        <taxon>Pseudomonadati</taxon>
        <taxon>Pseudomonadota</taxon>
        <taxon>Gammaproteobacteria</taxon>
        <taxon>Cellvibrionales</taxon>
        <taxon>Halieaceae</taxon>
        <taxon>Aequoribacter</taxon>
    </lineage>
</organism>
<dbReference type="OrthoDB" id="9800754at2"/>
<dbReference type="InterPro" id="IPR029058">
    <property type="entry name" value="AB_hydrolase_fold"/>
</dbReference>
<reference evidence="1 2" key="1">
    <citation type="journal article" date="2011" name="J. Bacteriol.">
        <title>Genome sequence of strain IMCC3088, a proteorhodopsin-containing marine bacterium belonging to the OM60/NOR5 clade.</title>
        <authorList>
            <person name="Jang Y."/>
            <person name="Oh H.M."/>
            <person name="Kang I."/>
            <person name="Lee K."/>
            <person name="Yang S.J."/>
            <person name="Cho J.C."/>
        </authorList>
    </citation>
    <scope>NUCLEOTIDE SEQUENCE [LARGE SCALE GENOMIC DNA]</scope>
    <source>
        <strain evidence="1 2">IMCC3088</strain>
    </source>
</reference>
<name>F3KY94_9GAMM</name>
<evidence type="ECO:0000313" key="1">
    <source>
        <dbReference type="EMBL" id="EGG30950.1"/>
    </source>
</evidence>
<comment type="caution">
    <text evidence="1">The sequence shown here is derived from an EMBL/GenBank/DDBJ whole genome shotgun (WGS) entry which is preliminary data.</text>
</comment>
<dbReference type="STRING" id="2518989.IMCC3088_1262"/>
<gene>
    <name evidence="1" type="ORF">IMCC3088_1262</name>
</gene>
<dbReference type="EMBL" id="AEIG01000002">
    <property type="protein sequence ID" value="EGG30950.1"/>
    <property type="molecule type" value="Genomic_DNA"/>
</dbReference>
<dbReference type="Gene3D" id="3.40.50.1820">
    <property type="entry name" value="alpha/beta hydrolase"/>
    <property type="match status" value="1"/>
</dbReference>
<evidence type="ECO:0000313" key="2">
    <source>
        <dbReference type="Proteomes" id="UP000005615"/>
    </source>
</evidence>
<dbReference type="PANTHER" id="PTHR32268">
    <property type="entry name" value="HOMOSERINE O-ACETYLTRANSFERASE"/>
    <property type="match status" value="1"/>
</dbReference>
<dbReference type="Pfam" id="PF00561">
    <property type="entry name" value="Abhydrolase_1"/>
    <property type="match status" value="1"/>
</dbReference>
<dbReference type="RefSeq" id="WP_009574371.1">
    <property type="nucleotide sequence ID" value="NZ_AEIG01000002.1"/>
</dbReference>
<proteinExistence type="predicted"/>
<keyword evidence="2" id="KW-1185">Reference proteome</keyword>
<dbReference type="PANTHER" id="PTHR32268:SF15">
    <property type="entry name" value="HOMOSERINE ACETYLTRANSFERASE FAMILY PROTEIN (AFU_ORTHOLOGUE AFUA_1G15350)"/>
    <property type="match status" value="1"/>
</dbReference>
<dbReference type="GO" id="GO:0016747">
    <property type="term" value="F:acyltransferase activity, transferring groups other than amino-acyl groups"/>
    <property type="evidence" value="ECO:0007669"/>
    <property type="project" value="InterPro"/>
</dbReference>
<accession>F3KY94</accession>
<dbReference type="InterPro" id="IPR000073">
    <property type="entry name" value="AB_hydrolase_1"/>
</dbReference>
<dbReference type="eggNOG" id="COG2021">
    <property type="taxonomic scope" value="Bacteria"/>
</dbReference>
<dbReference type="Proteomes" id="UP000005615">
    <property type="component" value="Unassembled WGS sequence"/>
</dbReference>
<protein>
    <submittedName>
        <fullName evidence="1">Homoserine O-acetyltransferase</fullName>
    </submittedName>
</protein>
<dbReference type="PIRSF" id="PIRSF000443">
    <property type="entry name" value="Homoser_Ac_trans"/>
    <property type="match status" value="1"/>
</dbReference>